<dbReference type="AlphaFoldDB" id="A0A0B4H8G5"/>
<dbReference type="PANTHER" id="PTHR21310">
    <property type="entry name" value="AMINOGLYCOSIDE PHOSPHOTRANSFERASE-RELATED-RELATED"/>
    <property type="match status" value="1"/>
</dbReference>
<proteinExistence type="predicted"/>
<dbReference type="InterPro" id="IPR002575">
    <property type="entry name" value="Aminoglycoside_PTrfase"/>
</dbReference>
<dbReference type="GO" id="GO:0016740">
    <property type="term" value="F:transferase activity"/>
    <property type="evidence" value="ECO:0007669"/>
    <property type="project" value="UniProtKB-KW"/>
</dbReference>
<feature type="domain" description="Aminoglycoside phosphotransferase" evidence="2">
    <location>
        <begin position="59"/>
        <end position="352"/>
    </location>
</feature>
<protein>
    <submittedName>
        <fullName evidence="3">Phosphotransferase family protein</fullName>
    </submittedName>
</protein>
<feature type="compositionally biased region" description="Polar residues" evidence="1">
    <location>
        <begin position="498"/>
        <end position="508"/>
    </location>
</feature>
<comment type="caution">
    <text evidence="3">The sequence shown here is derived from an EMBL/GenBank/DDBJ whole genome shotgun (WGS) entry which is preliminary data.</text>
</comment>
<dbReference type="Gene3D" id="3.90.1200.10">
    <property type="match status" value="1"/>
</dbReference>
<evidence type="ECO:0000259" key="2">
    <source>
        <dbReference type="Pfam" id="PF01636"/>
    </source>
</evidence>
<dbReference type="Proteomes" id="UP000031192">
    <property type="component" value="Unassembled WGS sequence"/>
</dbReference>
<dbReference type="EMBL" id="AZNH01000024">
    <property type="protein sequence ID" value="KID86041.1"/>
    <property type="molecule type" value="Genomic_DNA"/>
</dbReference>
<feature type="region of interest" description="Disordered" evidence="1">
    <location>
        <begin position="562"/>
        <end position="618"/>
    </location>
</feature>
<evidence type="ECO:0000256" key="1">
    <source>
        <dbReference type="SAM" id="MobiDB-lite"/>
    </source>
</evidence>
<dbReference type="PANTHER" id="PTHR21310:SF37">
    <property type="entry name" value="AMINOGLYCOSIDE PHOSPHOTRANSFERASE DOMAIN-CONTAINING PROTEIN"/>
    <property type="match status" value="1"/>
</dbReference>
<dbReference type="Pfam" id="PF01636">
    <property type="entry name" value="APH"/>
    <property type="match status" value="1"/>
</dbReference>
<evidence type="ECO:0000313" key="4">
    <source>
        <dbReference type="Proteomes" id="UP000031192"/>
    </source>
</evidence>
<accession>A0A0B4H8G5</accession>
<sequence length="618" mass="70575">MVSYELYDDGAWDRGEAIFQALRDTLYDEDLYHEIATFVTKHRKGGSPVKCFPPKIGGFNFHYRILYCDGRSAIIRFPMPGYFRMAEEKLLGEVAAMRYIADNTTIPVPSILHYGMADESPRKLGPFLIMEYIENSGDMADVLRAPGHPHEEKPVLDPALDEAKLDHVYGQIADIMLQLAKCDFSRIGCLGMSNSNGDDGDPEITSRPLSLNMTQLGEVGGVPHFELPPTSKTFSTSSQYYSALADMHLQQLSFQRNQVVLSDDECRKKYIARQLFRKVATEHGVASPDTDRGPFKLWCDDFRPGNILIDDEYRIVGVIDWEFTYAAPVEFAYSPPWWLLLVMPEEWTEGLDDWAAKYEPRLSSFLRAMEAKERELMEQGRLRPPQVLSTHMRRSWETGDFWLVYAARKSWAFDGIFWRTLDRRFFGDNPAGFMERLKLLPPEQVAAMEAFVERKMQEKEESTLIDWPRERSPVTAPVPPTLSVQKRPKQTPPRQRPASSSCRLSSPKTPEEIAEDTCLYINTQLEKRILTPPRKTVTGNNYMLEAEIDGKCLIKIGLPHQESSLRPPQRHPEHSQAHTNQHQGARAPKNRPRQNRRTGDPEGTKAFPARVHLQGMSG</sequence>
<organism evidence="3 4">
    <name type="scientific">Metarhizium guizhouense (strain ARSEF 977)</name>
    <dbReference type="NCBI Taxonomy" id="1276136"/>
    <lineage>
        <taxon>Eukaryota</taxon>
        <taxon>Fungi</taxon>
        <taxon>Dikarya</taxon>
        <taxon>Ascomycota</taxon>
        <taxon>Pezizomycotina</taxon>
        <taxon>Sordariomycetes</taxon>
        <taxon>Hypocreomycetidae</taxon>
        <taxon>Hypocreales</taxon>
        <taxon>Clavicipitaceae</taxon>
        <taxon>Metarhizium</taxon>
    </lineage>
</organism>
<feature type="region of interest" description="Disordered" evidence="1">
    <location>
        <begin position="461"/>
        <end position="510"/>
    </location>
</feature>
<dbReference type="InterPro" id="IPR011009">
    <property type="entry name" value="Kinase-like_dom_sf"/>
</dbReference>
<keyword evidence="4" id="KW-1185">Reference proteome</keyword>
<gene>
    <name evidence="3" type="ORF">MGU_06733</name>
</gene>
<dbReference type="SUPFAM" id="SSF56112">
    <property type="entry name" value="Protein kinase-like (PK-like)"/>
    <property type="match status" value="1"/>
</dbReference>
<evidence type="ECO:0000313" key="3">
    <source>
        <dbReference type="EMBL" id="KID86041.1"/>
    </source>
</evidence>
<dbReference type="OrthoDB" id="5412996at2759"/>
<dbReference type="InterPro" id="IPR051678">
    <property type="entry name" value="AGP_Transferase"/>
</dbReference>
<dbReference type="HOGENOM" id="CLU_028906_4_1_1"/>
<reference evidence="3 4" key="1">
    <citation type="journal article" date="2014" name="Proc. Natl. Acad. Sci. U.S.A.">
        <title>Trajectory and genomic determinants of fungal-pathogen speciation and host adaptation.</title>
        <authorList>
            <person name="Hu X."/>
            <person name="Xiao G."/>
            <person name="Zheng P."/>
            <person name="Shang Y."/>
            <person name="Su Y."/>
            <person name="Zhang X."/>
            <person name="Liu X."/>
            <person name="Zhan S."/>
            <person name="St Leger R.J."/>
            <person name="Wang C."/>
        </authorList>
    </citation>
    <scope>NUCLEOTIDE SEQUENCE [LARGE SCALE GENOMIC DNA]</scope>
    <source>
        <strain evidence="3 4">ARSEF 977</strain>
    </source>
</reference>
<feature type="compositionally biased region" description="Basic and acidic residues" evidence="1">
    <location>
        <begin position="461"/>
        <end position="472"/>
    </location>
</feature>
<name>A0A0B4H8G5_METGA</name>